<evidence type="ECO:0000256" key="1">
    <source>
        <dbReference type="ARBA" id="ARBA00022679"/>
    </source>
</evidence>
<dbReference type="OrthoDB" id="5043642at2759"/>
<dbReference type="InterPro" id="IPR039135">
    <property type="entry name" value="NAT9-like"/>
</dbReference>
<accession>A0A811MNU1</accession>
<reference evidence="4" key="1">
    <citation type="submission" date="2020-10" db="EMBL/GenBank/DDBJ databases">
        <authorList>
            <person name="Han B."/>
            <person name="Lu T."/>
            <person name="Zhao Q."/>
            <person name="Huang X."/>
            <person name="Zhao Y."/>
        </authorList>
    </citation>
    <scope>NUCLEOTIDE SEQUENCE</scope>
</reference>
<gene>
    <name evidence="4" type="ORF">NCGR_LOCUS6238</name>
</gene>
<name>A0A811MNU1_9POAL</name>
<feature type="region of interest" description="Disordered" evidence="3">
    <location>
        <begin position="1"/>
        <end position="27"/>
    </location>
</feature>
<keyword evidence="2" id="KW-0012">Acyltransferase</keyword>
<evidence type="ECO:0000256" key="3">
    <source>
        <dbReference type="SAM" id="MobiDB-lite"/>
    </source>
</evidence>
<evidence type="ECO:0000313" key="4">
    <source>
        <dbReference type="EMBL" id="CAD6210121.1"/>
    </source>
</evidence>
<evidence type="ECO:0000256" key="2">
    <source>
        <dbReference type="ARBA" id="ARBA00023315"/>
    </source>
</evidence>
<evidence type="ECO:0000313" key="5">
    <source>
        <dbReference type="Proteomes" id="UP000604825"/>
    </source>
</evidence>
<dbReference type="Proteomes" id="UP000604825">
    <property type="component" value="Unassembled WGS sequence"/>
</dbReference>
<dbReference type="GO" id="GO:0008080">
    <property type="term" value="F:N-acetyltransferase activity"/>
    <property type="evidence" value="ECO:0007669"/>
    <property type="project" value="InterPro"/>
</dbReference>
<organism evidence="4 5">
    <name type="scientific">Miscanthus lutarioriparius</name>
    <dbReference type="NCBI Taxonomy" id="422564"/>
    <lineage>
        <taxon>Eukaryota</taxon>
        <taxon>Viridiplantae</taxon>
        <taxon>Streptophyta</taxon>
        <taxon>Embryophyta</taxon>
        <taxon>Tracheophyta</taxon>
        <taxon>Spermatophyta</taxon>
        <taxon>Magnoliopsida</taxon>
        <taxon>Liliopsida</taxon>
        <taxon>Poales</taxon>
        <taxon>Poaceae</taxon>
        <taxon>PACMAD clade</taxon>
        <taxon>Panicoideae</taxon>
        <taxon>Andropogonodae</taxon>
        <taxon>Andropogoneae</taxon>
        <taxon>Saccharinae</taxon>
        <taxon>Miscanthus</taxon>
    </lineage>
</organism>
<dbReference type="EMBL" id="CAJGYO010000002">
    <property type="protein sequence ID" value="CAD6210121.1"/>
    <property type="molecule type" value="Genomic_DNA"/>
</dbReference>
<dbReference type="PANTHER" id="PTHR13256:SF16">
    <property type="entry name" value="ALPHA_BETA-TUBULIN-N-ACETYLTRANSFERASE 9"/>
    <property type="match status" value="1"/>
</dbReference>
<proteinExistence type="predicted"/>
<comment type="caution">
    <text evidence="4">The sequence shown here is derived from an EMBL/GenBank/DDBJ whole genome shotgun (WGS) entry which is preliminary data.</text>
</comment>
<keyword evidence="5" id="KW-1185">Reference proteome</keyword>
<sequence length="239" mass="27241">MAARRSGRPGPLPQPRRPSRRRLPPHLPQEHVSRYHDWMQDPALLEATASESLSLSQEFEHTFIVLHKELIEGEFVPGNPHTEVFISFGPNETVWYVTWRSVHNGIQPASHGGQVVRAIPHPRSTYFLLRLSRPVRVSGDIERMVVFLRQTKEHRQVHADIDAGVIALSYHIVAAELIGVAAGAQSWWCWCRCKLSFKTNRKQNTDGTTSHCWIAESLKLTEASMLITYVGIGREYVFF</sequence>
<dbReference type="PANTHER" id="PTHR13256">
    <property type="entry name" value="N-ACETYLTRANSFERASE 9"/>
    <property type="match status" value="1"/>
</dbReference>
<protein>
    <submittedName>
        <fullName evidence="4">Uncharacterized protein</fullName>
    </submittedName>
</protein>
<keyword evidence="1" id="KW-0808">Transferase</keyword>
<dbReference type="AlphaFoldDB" id="A0A811MNU1"/>